<feature type="region of interest" description="Disordered" evidence="6">
    <location>
        <begin position="164"/>
        <end position="194"/>
    </location>
</feature>
<evidence type="ECO:0000256" key="5">
    <source>
        <dbReference type="ARBA" id="ARBA00023136"/>
    </source>
</evidence>
<comment type="caution">
    <text evidence="9">The sequence shown here is derived from an EMBL/GenBank/DDBJ whole genome shotgun (WGS) entry which is preliminary data.</text>
</comment>
<accession>A0A852WZL6</accession>
<dbReference type="InterPro" id="IPR051401">
    <property type="entry name" value="GtrA_CellWall_Glycosyl"/>
</dbReference>
<feature type="compositionally biased region" description="Basic and acidic residues" evidence="6">
    <location>
        <begin position="178"/>
        <end position="194"/>
    </location>
</feature>
<dbReference type="RefSeq" id="WP_343036880.1">
    <property type="nucleotide sequence ID" value="NZ_JACBZX010000001.1"/>
</dbReference>
<feature type="transmembrane region" description="Helical" evidence="7">
    <location>
        <begin position="36"/>
        <end position="57"/>
    </location>
</feature>
<feature type="domain" description="GtrA/DPMS transmembrane" evidence="8">
    <location>
        <begin position="33"/>
        <end position="154"/>
    </location>
</feature>
<evidence type="ECO:0000259" key="8">
    <source>
        <dbReference type="Pfam" id="PF04138"/>
    </source>
</evidence>
<dbReference type="PANTHER" id="PTHR38459">
    <property type="entry name" value="PROPHAGE BACTOPRENOL-LINKED GLUCOSE TRANSLOCASE HOMOLOG"/>
    <property type="match status" value="1"/>
</dbReference>
<evidence type="ECO:0000313" key="10">
    <source>
        <dbReference type="Proteomes" id="UP000592181"/>
    </source>
</evidence>
<evidence type="ECO:0000256" key="2">
    <source>
        <dbReference type="ARBA" id="ARBA00009399"/>
    </source>
</evidence>
<dbReference type="Pfam" id="PF04138">
    <property type="entry name" value="GtrA_DPMS_TM"/>
    <property type="match status" value="1"/>
</dbReference>
<feature type="transmembrane region" description="Helical" evidence="7">
    <location>
        <begin position="99"/>
        <end position="122"/>
    </location>
</feature>
<evidence type="ECO:0000256" key="4">
    <source>
        <dbReference type="ARBA" id="ARBA00022989"/>
    </source>
</evidence>
<gene>
    <name evidence="9" type="ORF">BJY28_000117</name>
</gene>
<organism evidence="9 10">
    <name type="scientific">Janibacter alkaliphilus</name>
    <dbReference type="NCBI Taxonomy" id="1069963"/>
    <lineage>
        <taxon>Bacteria</taxon>
        <taxon>Bacillati</taxon>
        <taxon>Actinomycetota</taxon>
        <taxon>Actinomycetes</taxon>
        <taxon>Micrococcales</taxon>
        <taxon>Intrasporangiaceae</taxon>
        <taxon>Janibacter</taxon>
    </lineage>
</organism>
<dbReference type="Proteomes" id="UP000592181">
    <property type="component" value="Unassembled WGS sequence"/>
</dbReference>
<keyword evidence="3 7" id="KW-0812">Transmembrane</keyword>
<dbReference type="EMBL" id="JACBZX010000001">
    <property type="protein sequence ID" value="NYG35648.1"/>
    <property type="molecule type" value="Genomic_DNA"/>
</dbReference>
<keyword evidence="5 7" id="KW-0472">Membrane</keyword>
<sequence length="194" mass="21074">MSGSGSGDEQATTRAPRRGLVGLVDTIWHEMAKFGLIGLISFVIDLGGMNLLTHTVLEDKVTTAKILSGVAATLFAWVGNRSWTFAHRRSRPVSHEVTLFFVVNGLALGISTLCLVISHYVLGFESRLADNISTIFGIGLGTIFRFWAYRAFVFANEPMDVDTSPLAHDDEAEGDEAEGGRADRAGTEATRQRD</sequence>
<evidence type="ECO:0000256" key="7">
    <source>
        <dbReference type="SAM" id="Phobius"/>
    </source>
</evidence>
<comment type="subcellular location">
    <subcellularLocation>
        <location evidence="1">Membrane</location>
        <topology evidence="1">Multi-pass membrane protein</topology>
    </subcellularLocation>
</comment>
<dbReference type="GO" id="GO:0000271">
    <property type="term" value="P:polysaccharide biosynthetic process"/>
    <property type="evidence" value="ECO:0007669"/>
    <property type="project" value="InterPro"/>
</dbReference>
<keyword evidence="4 7" id="KW-1133">Transmembrane helix</keyword>
<proteinExistence type="inferred from homology"/>
<dbReference type="AlphaFoldDB" id="A0A852WZL6"/>
<feature type="transmembrane region" description="Helical" evidence="7">
    <location>
        <begin position="63"/>
        <end position="79"/>
    </location>
</feature>
<evidence type="ECO:0000313" key="9">
    <source>
        <dbReference type="EMBL" id="NYG35648.1"/>
    </source>
</evidence>
<dbReference type="PANTHER" id="PTHR38459:SF1">
    <property type="entry name" value="PROPHAGE BACTOPRENOL-LINKED GLUCOSE TRANSLOCASE HOMOLOG"/>
    <property type="match status" value="1"/>
</dbReference>
<feature type="transmembrane region" description="Helical" evidence="7">
    <location>
        <begin position="128"/>
        <end position="148"/>
    </location>
</feature>
<comment type="similarity">
    <text evidence="2">Belongs to the GtrA family.</text>
</comment>
<evidence type="ECO:0000256" key="3">
    <source>
        <dbReference type="ARBA" id="ARBA00022692"/>
    </source>
</evidence>
<evidence type="ECO:0000256" key="1">
    <source>
        <dbReference type="ARBA" id="ARBA00004141"/>
    </source>
</evidence>
<evidence type="ECO:0000256" key="6">
    <source>
        <dbReference type="SAM" id="MobiDB-lite"/>
    </source>
</evidence>
<reference evidence="9 10" key="1">
    <citation type="submission" date="2020-07" db="EMBL/GenBank/DDBJ databases">
        <title>Sequencing the genomes of 1000 actinobacteria strains.</title>
        <authorList>
            <person name="Klenk H.-P."/>
        </authorList>
    </citation>
    <scope>NUCLEOTIDE SEQUENCE [LARGE SCALE GENOMIC DNA]</scope>
    <source>
        <strain evidence="9 10">DSM 24723</strain>
    </source>
</reference>
<protein>
    <submittedName>
        <fullName evidence="9">Putative flippase GtrA</fullName>
    </submittedName>
</protein>
<dbReference type="GO" id="GO:0005886">
    <property type="term" value="C:plasma membrane"/>
    <property type="evidence" value="ECO:0007669"/>
    <property type="project" value="TreeGrafter"/>
</dbReference>
<keyword evidence="10" id="KW-1185">Reference proteome</keyword>
<name>A0A852WZL6_9MICO</name>
<dbReference type="InterPro" id="IPR007267">
    <property type="entry name" value="GtrA_DPMS_TM"/>
</dbReference>